<reference evidence="1 2" key="1">
    <citation type="submission" date="2013-04" db="EMBL/GenBank/DDBJ databases">
        <title>The Genome Sequence of Parabacteroides goldsteinii DSM 19448.</title>
        <authorList>
            <consortium name="The Broad Institute Genomics Platform"/>
            <person name="Earl A."/>
            <person name="Ward D."/>
            <person name="Feldgarden M."/>
            <person name="Gevers D."/>
            <person name="Martens E."/>
            <person name="Sakamoto M."/>
            <person name="Benno Y."/>
            <person name="Song Y."/>
            <person name="Liu C."/>
            <person name="Lee J."/>
            <person name="Bolanos M."/>
            <person name="Vaisanen M.L."/>
            <person name="Finegold S.M."/>
            <person name="Walker B."/>
            <person name="Young S."/>
            <person name="Zeng Q."/>
            <person name="Gargeya S."/>
            <person name="Fitzgerald M."/>
            <person name="Haas B."/>
            <person name="Abouelleil A."/>
            <person name="Allen A.W."/>
            <person name="Alvarado L."/>
            <person name="Arachchi H.M."/>
            <person name="Berlin A.M."/>
            <person name="Chapman S.B."/>
            <person name="Gainer-Dewar J."/>
            <person name="Goldberg J."/>
            <person name="Griggs A."/>
            <person name="Gujja S."/>
            <person name="Hansen M."/>
            <person name="Howarth C."/>
            <person name="Imamovic A."/>
            <person name="Ireland A."/>
            <person name="Larimer J."/>
            <person name="McCowan C."/>
            <person name="Murphy C."/>
            <person name="Pearson M."/>
            <person name="Poon T.W."/>
            <person name="Priest M."/>
            <person name="Roberts A."/>
            <person name="Saif S."/>
            <person name="Shea T."/>
            <person name="Sisk P."/>
            <person name="Sykes S."/>
            <person name="Wortman J."/>
            <person name="Nusbaum C."/>
            <person name="Birren B."/>
        </authorList>
    </citation>
    <scope>NUCLEOTIDE SEQUENCE [LARGE SCALE GENOMIC DNA]</scope>
    <source>
        <strain evidence="1 2">DSM 19448</strain>
    </source>
</reference>
<dbReference type="EMBL" id="AQHV01000008">
    <property type="protein sequence ID" value="KKB57718.1"/>
    <property type="molecule type" value="Genomic_DNA"/>
</dbReference>
<gene>
    <name evidence="1" type="ORF">HMPREF1535_01165</name>
</gene>
<evidence type="ECO:0000313" key="2">
    <source>
        <dbReference type="Proteomes" id="UP000033047"/>
    </source>
</evidence>
<dbReference type="HOGENOM" id="CLU_067543_0_0_10"/>
<organism evidence="1 2">
    <name type="scientific">Parabacteroides goldsteinii DSM 19448 = WAL 12034</name>
    <dbReference type="NCBI Taxonomy" id="927665"/>
    <lineage>
        <taxon>Bacteria</taxon>
        <taxon>Pseudomonadati</taxon>
        <taxon>Bacteroidota</taxon>
        <taxon>Bacteroidia</taxon>
        <taxon>Bacteroidales</taxon>
        <taxon>Tannerellaceae</taxon>
        <taxon>Parabacteroides</taxon>
    </lineage>
</organism>
<proteinExistence type="predicted"/>
<sequence>MKKILLFPLSLLLLFICLSCTRDVILKLDPAPPVLVLNASVTPEREVAAFLSKSWFLLDSVPEYDLPEEGVKVDVYVNETFRGTMQRSDDPADSTAYKGQFRLPGCHVQAGDKVRLEAQAPGFDPVKGETIIPSKTDILSLDTASVITSDYSSARTRIYLTLKDDPSVRNYYRLVVERLVEYRKGDKVMWVSSFNDNWGDSVISGDSVEVVIVSYDFRLVYDDPAFQQGIPSPALEEYDGTYCRGVLSDEMFDGKEYTLTSSFFPESSFKNDSIEAIVHYDIHLMSISEAYYNYLKKIRGFSISLGDAFLDGLLEPTAVYSNVTDGFGVVTGYQISTRRLTMPFGDRTHVWY</sequence>
<accession>A0A0F5JIY4</accession>
<dbReference type="Pfam" id="PF14054">
    <property type="entry name" value="DUF4249"/>
    <property type="match status" value="1"/>
</dbReference>
<dbReference type="PATRIC" id="fig|927665.4.peg.1190"/>
<dbReference type="STRING" id="927665.HMPREF1535_01165"/>
<evidence type="ECO:0000313" key="1">
    <source>
        <dbReference type="EMBL" id="KKB57718.1"/>
    </source>
</evidence>
<dbReference type="RefSeq" id="WP_046145543.1">
    <property type="nucleotide sequence ID" value="NZ_KQ033912.1"/>
</dbReference>
<dbReference type="AlphaFoldDB" id="A0A0F5JIY4"/>
<protein>
    <recommendedName>
        <fullName evidence="3">DUF4249 domain-containing protein</fullName>
    </recommendedName>
</protein>
<dbReference type="Proteomes" id="UP000033047">
    <property type="component" value="Unassembled WGS sequence"/>
</dbReference>
<name>A0A0F5JIY4_9BACT</name>
<comment type="caution">
    <text evidence="1">The sequence shown here is derived from an EMBL/GenBank/DDBJ whole genome shotgun (WGS) entry which is preliminary data.</text>
</comment>
<evidence type="ECO:0008006" key="3">
    <source>
        <dbReference type="Google" id="ProtNLM"/>
    </source>
</evidence>
<dbReference type="InterPro" id="IPR025345">
    <property type="entry name" value="DUF4249"/>
</dbReference>